<dbReference type="EMBL" id="JAPFFF010000048">
    <property type="protein sequence ID" value="KAK8840222.1"/>
    <property type="molecule type" value="Genomic_DNA"/>
</dbReference>
<accession>A0ABR2H376</accession>
<keyword evidence="2" id="KW-1185">Reference proteome</keyword>
<organism evidence="1 2">
    <name type="scientific">Tritrichomonas musculus</name>
    <dbReference type="NCBI Taxonomy" id="1915356"/>
    <lineage>
        <taxon>Eukaryota</taxon>
        <taxon>Metamonada</taxon>
        <taxon>Parabasalia</taxon>
        <taxon>Tritrichomonadida</taxon>
        <taxon>Tritrichomonadidae</taxon>
        <taxon>Tritrichomonas</taxon>
    </lineage>
</organism>
<gene>
    <name evidence="1" type="ORF">M9Y10_031167</name>
</gene>
<reference evidence="1 2" key="1">
    <citation type="submission" date="2024-04" db="EMBL/GenBank/DDBJ databases">
        <title>Tritrichomonas musculus Genome.</title>
        <authorList>
            <person name="Alves-Ferreira E."/>
            <person name="Grigg M."/>
            <person name="Lorenzi H."/>
            <person name="Galac M."/>
        </authorList>
    </citation>
    <scope>NUCLEOTIDE SEQUENCE [LARGE SCALE GENOMIC DNA]</scope>
    <source>
        <strain evidence="1 2">EAF2021</strain>
    </source>
</reference>
<protein>
    <submittedName>
        <fullName evidence="1">Uncharacterized protein</fullName>
    </submittedName>
</protein>
<dbReference type="Proteomes" id="UP001470230">
    <property type="component" value="Unassembled WGS sequence"/>
</dbReference>
<evidence type="ECO:0000313" key="1">
    <source>
        <dbReference type="EMBL" id="KAK8840222.1"/>
    </source>
</evidence>
<evidence type="ECO:0000313" key="2">
    <source>
        <dbReference type="Proteomes" id="UP001470230"/>
    </source>
</evidence>
<comment type="caution">
    <text evidence="1">The sequence shown here is derived from an EMBL/GenBank/DDBJ whole genome shotgun (WGS) entry which is preliminary data.</text>
</comment>
<name>A0ABR2H376_9EUKA</name>
<proteinExistence type="predicted"/>
<sequence>MNYQDFQISLNINQLFSLPDEIRDSLYVNGIYNVKSVVKDENFKEFLTLLVNTDQTPVITIENIYDYHLLCEEFEILVDFISKPEYEDLYKISLLSTATSDQIQNKSNCEKYIAQNLDLMLEK</sequence>